<sequence length="282" mass="33980">MLQSRYTLGQNQGPSLHPREREQQSIYRAYAFGQFRVYCDNTWIKETMWRRNKAKTLLKWFMLNPGKLYSADQFIDLFWPNLPMEAAFCNLHVTIHCLRRLLEPTLNHRQESKFIRRQASNFYWFAMDDSWWTDTTDIQTLFDTARTFDMQENYTKASFYYRKVSNYCNLGFLTEDAEEEWLTPYRQHFEYIYSQTLLRLIHIYQQRNELEEMQEYAYQALSLDPYCEPAIAAIIQAYLKQGNISIAMNKLETFRGILRQQLKIEPGKELQELQKKLLLREG</sequence>
<evidence type="ECO:0000313" key="4">
    <source>
        <dbReference type="Proteomes" id="UP000287352"/>
    </source>
</evidence>
<gene>
    <name evidence="3" type="ORF">KTT_47650</name>
</gene>
<dbReference type="GO" id="GO:0003677">
    <property type="term" value="F:DNA binding"/>
    <property type="evidence" value="ECO:0007669"/>
    <property type="project" value="InterPro"/>
</dbReference>
<evidence type="ECO:0000259" key="2">
    <source>
        <dbReference type="SMART" id="SM01043"/>
    </source>
</evidence>
<comment type="caution">
    <text evidence="3">The sequence shown here is derived from an EMBL/GenBank/DDBJ whole genome shotgun (WGS) entry which is preliminary data.</text>
</comment>
<dbReference type="EMBL" id="BIFR01000002">
    <property type="protein sequence ID" value="GCE14906.1"/>
    <property type="molecule type" value="Genomic_DNA"/>
</dbReference>
<dbReference type="InterPro" id="IPR011990">
    <property type="entry name" value="TPR-like_helical_dom_sf"/>
</dbReference>
<dbReference type="Proteomes" id="UP000287352">
    <property type="component" value="Unassembled WGS sequence"/>
</dbReference>
<organism evidence="3 4">
    <name type="scientific">Tengunoibacter tsumagoiensis</name>
    <dbReference type="NCBI Taxonomy" id="2014871"/>
    <lineage>
        <taxon>Bacteria</taxon>
        <taxon>Bacillati</taxon>
        <taxon>Chloroflexota</taxon>
        <taxon>Ktedonobacteria</taxon>
        <taxon>Ktedonobacterales</taxon>
        <taxon>Dictyobacteraceae</taxon>
        <taxon>Tengunoibacter</taxon>
    </lineage>
</organism>
<evidence type="ECO:0000256" key="1">
    <source>
        <dbReference type="SAM" id="MobiDB-lite"/>
    </source>
</evidence>
<dbReference type="InterPro" id="IPR051677">
    <property type="entry name" value="AfsR-DnrI-RedD_regulator"/>
</dbReference>
<reference evidence="4" key="1">
    <citation type="submission" date="2018-12" db="EMBL/GenBank/DDBJ databases">
        <title>Tengunoibacter tsumagoiensis gen. nov., sp. nov., Dictyobacter kobayashii sp. nov., D. alpinus sp. nov., and D. joshuensis sp. nov. and description of Dictyobacteraceae fam. nov. within the order Ktedonobacterales isolated from Tengu-no-mugimeshi.</title>
        <authorList>
            <person name="Wang C.M."/>
            <person name="Zheng Y."/>
            <person name="Sakai Y."/>
            <person name="Toyoda A."/>
            <person name="Minakuchi Y."/>
            <person name="Abe K."/>
            <person name="Yokota A."/>
            <person name="Yabe S."/>
        </authorList>
    </citation>
    <scope>NUCLEOTIDE SEQUENCE [LARGE SCALE GENOMIC DNA]</scope>
    <source>
        <strain evidence="4">Uno3</strain>
    </source>
</reference>
<feature type="domain" description="Bacterial transcriptional activator" evidence="2">
    <location>
        <begin position="133"/>
        <end position="278"/>
    </location>
</feature>
<evidence type="ECO:0000313" key="3">
    <source>
        <dbReference type="EMBL" id="GCE14906.1"/>
    </source>
</evidence>
<dbReference type="InterPro" id="IPR016032">
    <property type="entry name" value="Sig_transdc_resp-reg_C-effctor"/>
</dbReference>
<keyword evidence="4" id="KW-1185">Reference proteome</keyword>
<dbReference type="Gene3D" id="1.25.40.10">
    <property type="entry name" value="Tetratricopeptide repeat domain"/>
    <property type="match status" value="1"/>
</dbReference>
<dbReference type="PANTHER" id="PTHR35807:SF2">
    <property type="entry name" value="TRANSCRIPTIONAL ACTIVATOR DOMAIN"/>
    <property type="match status" value="1"/>
</dbReference>
<dbReference type="SMART" id="SM01043">
    <property type="entry name" value="BTAD"/>
    <property type="match status" value="1"/>
</dbReference>
<dbReference type="SUPFAM" id="SSF48452">
    <property type="entry name" value="TPR-like"/>
    <property type="match status" value="1"/>
</dbReference>
<dbReference type="OrthoDB" id="134937at2"/>
<name>A0A402A7F2_9CHLR</name>
<feature type="compositionally biased region" description="Polar residues" evidence="1">
    <location>
        <begin position="1"/>
        <end position="14"/>
    </location>
</feature>
<dbReference type="RefSeq" id="WP_126582434.1">
    <property type="nucleotide sequence ID" value="NZ_BIFR01000002.1"/>
</dbReference>
<accession>A0A402A7F2</accession>
<dbReference type="InterPro" id="IPR005158">
    <property type="entry name" value="BTAD"/>
</dbReference>
<dbReference type="GO" id="GO:0006355">
    <property type="term" value="P:regulation of DNA-templated transcription"/>
    <property type="evidence" value="ECO:0007669"/>
    <property type="project" value="InterPro"/>
</dbReference>
<feature type="region of interest" description="Disordered" evidence="1">
    <location>
        <begin position="1"/>
        <end position="20"/>
    </location>
</feature>
<dbReference type="AlphaFoldDB" id="A0A402A7F2"/>
<dbReference type="Pfam" id="PF03704">
    <property type="entry name" value="BTAD"/>
    <property type="match status" value="1"/>
</dbReference>
<dbReference type="SUPFAM" id="SSF46894">
    <property type="entry name" value="C-terminal effector domain of the bipartite response regulators"/>
    <property type="match status" value="1"/>
</dbReference>
<dbReference type="PANTHER" id="PTHR35807">
    <property type="entry name" value="TRANSCRIPTIONAL REGULATOR REDD-RELATED"/>
    <property type="match status" value="1"/>
</dbReference>
<dbReference type="InterPro" id="IPR036388">
    <property type="entry name" value="WH-like_DNA-bd_sf"/>
</dbReference>
<protein>
    <recommendedName>
        <fullName evidence="2">Bacterial transcriptional activator domain-containing protein</fullName>
    </recommendedName>
</protein>
<proteinExistence type="predicted"/>
<dbReference type="Gene3D" id="1.10.10.10">
    <property type="entry name" value="Winged helix-like DNA-binding domain superfamily/Winged helix DNA-binding domain"/>
    <property type="match status" value="1"/>
</dbReference>